<dbReference type="Pfam" id="PF00570">
    <property type="entry name" value="HRDC"/>
    <property type="match status" value="1"/>
</dbReference>
<dbReference type="PROSITE" id="PS50967">
    <property type="entry name" value="HRDC"/>
    <property type="match status" value="1"/>
</dbReference>
<dbReference type="Proteomes" id="UP001158066">
    <property type="component" value="Unassembled WGS sequence"/>
</dbReference>
<dbReference type="AlphaFoldDB" id="A0AA46AKJ8"/>
<reference evidence="3" key="1">
    <citation type="submission" date="2017-05" db="EMBL/GenBank/DDBJ databases">
        <authorList>
            <person name="Varghese N."/>
            <person name="Submissions S."/>
        </authorList>
    </citation>
    <scope>NUCLEOTIDE SEQUENCE</scope>
    <source>
        <strain evidence="3">Su22</strain>
    </source>
</reference>
<evidence type="ECO:0000259" key="2">
    <source>
        <dbReference type="PROSITE" id="PS50967"/>
    </source>
</evidence>
<proteinExistence type="predicted"/>
<dbReference type="SUPFAM" id="SSF47819">
    <property type="entry name" value="HRDC-like"/>
    <property type="match status" value="1"/>
</dbReference>
<dbReference type="SMART" id="SM00341">
    <property type="entry name" value="HRDC"/>
    <property type="match status" value="1"/>
</dbReference>
<dbReference type="Pfam" id="PF08378">
    <property type="entry name" value="NERD"/>
    <property type="match status" value="1"/>
</dbReference>
<name>A0AA46AKJ8_9CLOT</name>
<evidence type="ECO:0000259" key="1">
    <source>
        <dbReference type="PROSITE" id="PS50965"/>
    </source>
</evidence>
<dbReference type="InterPro" id="IPR011528">
    <property type="entry name" value="NERD"/>
</dbReference>
<accession>A0AA46AKJ8</accession>
<dbReference type="InterPro" id="IPR002121">
    <property type="entry name" value="HRDC_dom"/>
</dbReference>
<dbReference type="GO" id="GO:0003676">
    <property type="term" value="F:nucleic acid binding"/>
    <property type="evidence" value="ECO:0007669"/>
    <property type="project" value="InterPro"/>
</dbReference>
<dbReference type="Gene3D" id="1.10.150.80">
    <property type="entry name" value="HRDC domain"/>
    <property type="match status" value="1"/>
</dbReference>
<evidence type="ECO:0000313" key="3">
    <source>
        <dbReference type="EMBL" id="SMP71411.1"/>
    </source>
</evidence>
<feature type="domain" description="NERD" evidence="1">
    <location>
        <begin position="61"/>
        <end position="179"/>
    </location>
</feature>
<protein>
    <submittedName>
        <fullName evidence="3">HRDC domain-containing protein</fullName>
    </submittedName>
</protein>
<gene>
    <name evidence="3" type="ORF">SAMN06296020_12318</name>
</gene>
<organism evidence="3 4">
    <name type="scientific">Anoxynatronum buryatiense</name>
    <dbReference type="NCBI Taxonomy" id="489973"/>
    <lineage>
        <taxon>Bacteria</taxon>
        <taxon>Bacillati</taxon>
        <taxon>Bacillota</taxon>
        <taxon>Clostridia</taxon>
        <taxon>Eubacteriales</taxon>
        <taxon>Clostridiaceae</taxon>
        <taxon>Anoxynatronum</taxon>
    </lineage>
</organism>
<feature type="domain" description="HRDC" evidence="2">
    <location>
        <begin position="283"/>
        <end position="356"/>
    </location>
</feature>
<dbReference type="EMBL" id="FXUF01000023">
    <property type="protein sequence ID" value="SMP71411.1"/>
    <property type="molecule type" value="Genomic_DNA"/>
</dbReference>
<dbReference type="InterPro" id="IPR010997">
    <property type="entry name" value="HRDC-like_sf"/>
</dbReference>
<comment type="caution">
    <text evidence="3">The sequence shown here is derived from an EMBL/GenBank/DDBJ whole genome shotgun (WGS) entry which is preliminary data.</text>
</comment>
<evidence type="ECO:0000313" key="4">
    <source>
        <dbReference type="Proteomes" id="UP001158066"/>
    </source>
</evidence>
<dbReference type="InterPro" id="IPR044876">
    <property type="entry name" value="HRDC_dom_sf"/>
</dbReference>
<dbReference type="PROSITE" id="PS50965">
    <property type="entry name" value="NERD"/>
    <property type="match status" value="1"/>
</dbReference>
<dbReference type="GO" id="GO:0000166">
    <property type="term" value="F:nucleotide binding"/>
    <property type="evidence" value="ECO:0007669"/>
    <property type="project" value="InterPro"/>
</dbReference>
<keyword evidence="4" id="KW-1185">Reference proteome</keyword>
<sequence length="356" mass="41154">MSIIDSLKEVITQKPVHLKKPLFYKSDSDAERQLKSLKELLERVPAHVKGDVEKDINLLTYGIVGEKNVAFELNNSFLPMIVLHDLCLMYEELSAQIDYLIITPKVNLVVECKNLVGDIEVNASGDFIRTIKYGGRYHKEGIYSPITQNRRHLEVIKAARKQKKGNFFTQALFEKFFDDNYKSVVVLSNPKTVINMRYAKKEVKEQIIRSDQLIEYIKKLMNESSNPTSTEKEMYEIADAFLEMHTSREMDYTKKYGMELNLKVAENLGDQPVIPARAGEKTNIEETSIYKALKQYRLETSKKEGIKAYYIYNNAQMEELIEMAPTTLEDIKKVSGFGEMKCRKYGEDILEIFRAH</sequence>